<evidence type="ECO:0000259" key="2">
    <source>
        <dbReference type="Pfam" id="PF08484"/>
    </source>
</evidence>
<dbReference type="InterPro" id="IPR038576">
    <property type="entry name" value="Methyltransf_Zn-bd_dom_put_sf"/>
</dbReference>
<dbReference type="InterPro" id="IPR013630">
    <property type="entry name" value="Methyltransf_Zn-bd_dom_put"/>
</dbReference>
<comment type="caution">
    <text evidence="3">The sequence shown here is derived from an EMBL/GenBank/DDBJ whole genome shotgun (WGS) entry which is preliminary data.</text>
</comment>
<sequence length="417" mass="47985">MEKNIHSNLHCRLCDSPIDSIVIDLGLSPIANDLIAIEDAYKGETFFPLTMYLCKDCLLAQVPTFKKEEEIFTDHYPYFSSFSSSWLLHAKTYVEMMIKRFNLNKNHKIIEIASNDGYLLQYFKEKNYDILGIEPTRNTAEVAVKKGIPTRIEFFGKDLALKMKKEGITADIMIANNVAAHVPDINDFLSGFPILLKEEGILTIEVQHLYELLKKNQFDTIYHEHFYYWSLHSIKKALETHGLKVFDFESLTTHGGSMRIFACKKDSRTHKVSSNVNRMLQIEKEFGITSDKGYRNISKCAQKIRVDLLNLLYKLKKEGKRIAAYGAPAKGNTLLNFSSIRKDFIDYTVDANPHKQNHLLPGTRIPIFNPDIIKKDKPNYVLILPWNLKDEITDDLSFIREWGGRFIIPVPSVEIVL</sequence>
<accession>A0A1F5ZJP5</accession>
<protein>
    <submittedName>
        <fullName evidence="3">SAM-dependent methyltransferase</fullName>
    </submittedName>
</protein>
<dbReference type="PANTHER" id="PTHR43861">
    <property type="entry name" value="TRANS-ACONITATE 2-METHYLTRANSFERASE-RELATED"/>
    <property type="match status" value="1"/>
</dbReference>
<dbReference type="Proteomes" id="UP000176923">
    <property type="component" value="Unassembled WGS sequence"/>
</dbReference>
<evidence type="ECO:0000313" key="3">
    <source>
        <dbReference type="EMBL" id="OGG12573.1"/>
    </source>
</evidence>
<dbReference type="EMBL" id="MFJL01000044">
    <property type="protein sequence ID" value="OGG12573.1"/>
    <property type="molecule type" value="Genomic_DNA"/>
</dbReference>
<name>A0A1F5ZJP5_9BACT</name>
<dbReference type="GO" id="GO:0008168">
    <property type="term" value="F:methyltransferase activity"/>
    <property type="evidence" value="ECO:0007669"/>
    <property type="project" value="UniProtKB-KW"/>
</dbReference>
<keyword evidence="3" id="KW-0808">Transferase</keyword>
<dbReference type="SUPFAM" id="SSF53335">
    <property type="entry name" value="S-adenosyl-L-methionine-dependent methyltransferases"/>
    <property type="match status" value="1"/>
</dbReference>
<feature type="domain" description="Methyltransferase putative zinc binding" evidence="1">
    <location>
        <begin position="11"/>
        <end position="72"/>
    </location>
</feature>
<dbReference type="GO" id="GO:0032259">
    <property type="term" value="P:methylation"/>
    <property type="evidence" value="ECO:0007669"/>
    <property type="project" value="UniProtKB-KW"/>
</dbReference>
<dbReference type="Pfam" id="PF13489">
    <property type="entry name" value="Methyltransf_23"/>
    <property type="match status" value="1"/>
</dbReference>
<dbReference type="STRING" id="1798382.A3D77_04500"/>
<evidence type="ECO:0000259" key="1">
    <source>
        <dbReference type="Pfam" id="PF08421"/>
    </source>
</evidence>
<reference evidence="3 4" key="1">
    <citation type="journal article" date="2016" name="Nat. Commun.">
        <title>Thousands of microbial genomes shed light on interconnected biogeochemical processes in an aquifer system.</title>
        <authorList>
            <person name="Anantharaman K."/>
            <person name="Brown C.T."/>
            <person name="Hug L.A."/>
            <person name="Sharon I."/>
            <person name="Castelle C.J."/>
            <person name="Probst A.J."/>
            <person name="Thomas B.C."/>
            <person name="Singh A."/>
            <person name="Wilkins M.J."/>
            <person name="Karaoz U."/>
            <person name="Brodie E.L."/>
            <person name="Williams K.H."/>
            <person name="Hubbard S.S."/>
            <person name="Banfield J.F."/>
        </authorList>
    </citation>
    <scope>NUCLEOTIDE SEQUENCE [LARGE SCALE GENOMIC DNA]</scope>
</reference>
<evidence type="ECO:0000313" key="4">
    <source>
        <dbReference type="Proteomes" id="UP000176923"/>
    </source>
</evidence>
<keyword evidence="3" id="KW-0489">Methyltransferase</keyword>
<proteinExistence type="predicted"/>
<feature type="domain" description="C-methyltransferase" evidence="2">
    <location>
        <begin position="253"/>
        <end position="411"/>
    </location>
</feature>
<dbReference type="InterPro" id="IPR029063">
    <property type="entry name" value="SAM-dependent_MTases_sf"/>
</dbReference>
<dbReference type="PANTHER" id="PTHR43861:SF5">
    <property type="entry name" value="BLL5978 PROTEIN"/>
    <property type="match status" value="1"/>
</dbReference>
<dbReference type="Gene3D" id="3.40.50.720">
    <property type="entry name" value="NAD(P)-binding Rossmann-like Domain"/>
    <property type="match status" value="1"/>
</dbReference>
<dbReference type="Pfam" id="PF08421">
    <property type="entry name" value="Methyltransf_13"/>
    <property type="match status" value="1"/>
</dbReference>
<gene>
    <name evidence="3" type="ORF">A3D77_04500</name>
</gene>
<dbReference type="Pfam" id="PF08484">
    <property type="entry name" value="Methyltransf_14"/>
    <property type="match status" value="1"/>
</dbReference>
<organism evidence="3 4">
    <name type="scientific">Candidatus Gottesmanbacteria bacterium RIFCSPHIGHO2_02_FULL_39_11</name>
    <dbReference type="NCBI Taxonomy" id="1798382"/>
    <lineage>
        <taxon>Bacteria</taxon>
        <taxon>Candidatus Gottesmaniibacteriota</taxon>
    </lineage>
</organism>
<dbReference type="InterPro" id="IPR013691">
    <property type="entry name" value="MeTrfase_14"/>
</dbReference>
<dbReference type="Gene3D" id="3.40.50.150">
    <property type="entry name" value="Vaccinia Virus protein VP39"/>
    <property type="match status" value="1"/>
</dbReference>
<dbReference type="CDD" id="cd02440">
    <property type="entry name" value="AdoMet_MTases"/>
    <property type="match status" value="1"/>
</dbReference>
<dbReference type="AlphaFoldDB" id="A0A1F5ZJP5"/>
<dbReference type="Gene3D" id="6.20.50.110">
    <property type="entry name" value="Methyltransferase, zinc-binding domain"/>
    <property type="match status" value="1"/>
</dbReference>